<name>A0ABP6WM46_9FLAO</name>
<dbReference type="Proteomes" id="UP001500954">
    <property type="component" value="Unassembled WGS sequence"/>
</dbReference>
<sequence length="281" mass="30546">MVKVLRPGFYSTIQDLGRLGAMHYGVPQSGVMDRYATGLANMLLGNDETAAVLEMTMTGCVLAFETDTYICLSGADMSPKLNDQIIACHKPIKIMAGDVLSFGKLQTGFRCYLAVSGGFKTKAVLASRSMYQGITKQAVLLKDDELPIAASKTLNTVHHAGIRLNSKYLLDPLLPVYKGPEFELLTPEQQSLLLSLDFTISATHNRMGYHLKELLPNVLEAIITAPVLPGTVQLTPSGTLIVLMRDCQTTGGYPRVLQLSDMAMCVLAQKLTGQTVCFELL</sequence>
<evidence type="ECO:0000313" key="5">
    <source>
        <dbReference type="EMBL" id="GAA3552649.1"/>
    </source>
</evidence>
<dbReference type="InterPro" id="IPR003778">
    <property type="entry name" value="CT_A_B"/>
</dbReference>
<dbReference type="SMART" id="SM00797">
    <property type="entry name" value="AHS2"/>
    <property type="match status" value="1"/>
</dbReference>
<keyword evidence="6" id="KW-1185">Reference proteome</keyword>
<gene>
    <name evidence="5" type="ORF">GCM10022395_00250</name>
</gene>
<proteinExistence type="predicted"/>
<feature type="domain" description="Carboxyltransferase" evidence="4">
    <location>
        <begin position="23"/>
        <end position="281"/>
    </location>
</feature>
<dbReference type="PANTHER" id="PTHR43309">
    <property type="entry name" value="5-OXOPROLINASE SUBUNIT C"/>
    <property type="match status" value="1"/>
</dbReference>
<comment type="caution">
    <text evidence="5">The sequence shown here is derived from an EMBL/GenBank/DDBJ whole genome shotgun (WGS) entry which is preliminary data.</text>
</comment>
<evidence type="ECO:0000256" key="2">
    <source>
        <dbReference type="ARBA" id="ARBA00022801"/>
    </source>
</evidence>
<dbReference type="Gene3D" id="2.40.100.10">
    <property type="entry name" value="Cyclophilin-like"/>
    <property type="match status" value="1"/>
</dbReference>
<protein>
    <submittedName>
        <fullName evidence="5">Biotin-dependent carboxyltransferase family protein</fullName>
    </submittedName>
</protein>
<dbReference type="Pfam" id="PF02626">
    <property type="entry name" value="CT_A_B"/>
    <property type="match status" value="1"/>
</dbReference>
<keyword evidence="1" id="KW-0547">Nucleotide-binding</keyword>
<reference evidence="6" key="1">
    <citation type="journal article" date="2019" name="Int. J. Syst. Evol. Microbiol.">
        <title>The Global Catalogue of Microorganisms (GCM) 10K type strain sequencing project: providing services to taxonomists for standard genome sequencing and annotation.</title>
        <authorList>
            <consortium name="The Broad Institute Genomics Platform"/>
            <consortium name="The Broad Institute Genome Sequencing Center for Infectious Disease"/>
            <person name="Wu L."/>
            <person name="Ma J."/>
        </authorList>
    </citation>
    <scope>NUCLEOTIDE SEQUENCE [LARGE SCALE GENOMIC DNA]</scope>
    <source>
        <strain evidence="6">JCM 17111</strain>
    </source>
</reference>
<accession>A0ABP6WM46</accession>
<evidence type="ECO:0000256" key="1">
    <source>
        <dbReference type="ARBA" id="ARBA00022741"/>
    </source>
</evidence>
<evidence type="ECO:0000256" key="3">
    <source>
        <dbReference type="ARBA" id="ARBA00022840"/>
    </source>
</evidence>
<keyword evidence="2" id="KW-0378">Hydrolase</keyword>
<evidence type="ECO:0000313" key="6">
    <source>
        <dbReference type="Proteomes" id="UP001500954"/>
    </source>
</evidence>
<dbReference type="EMBL" id="BAABCY010000003">
    <property type="protein sequence ID" value="GAA3552649.1"/>
    <property type="molecule type" value="Genomic_DNA"/>
</dbReference>
<keyword evidence="3" id="KW-0067">ATP-binding</keyword>
<dbReference type="InterPro" id="IPR029000">
    <property type="entry name" value="Cyclophilin-like_dom_sf"/>
</dbReference>
<dbReference type="InterPro" id="IPR052708">
    <property type="entry name" value="PxpC"/>
</dbReference>
<dbReference type="PANTHER" id="PTHR43309:SF5">
    <property type="entry name" value="5-OXOPROLINASE SUBUNIT C"/>
    <property type="match status" value="1"/>
</dbReference>
<organism evidence="5 6">
    <name type="scientific">Snuella lapsa</name>
    <dbReference type="NCBI Taxonomy" id="870481"/>
    <lineage>
        <taxon>Bacteria</taxon>
        <taxon>Pseudomonadati</taxon>
        <taxon>Bacteroidota</taxon>
        <taxon>Flavobacteriia</taxon>
        <taxon>Flavobacteriales</taxon>
        <taxon>Flavobacteriaceae</taxon>
        <taxon>Snuella</taxon>
    </lineage>
</organism>
<evidence type="ECO:0000259" key="4">
    <source>
        <dbReference type="SMART" id="SM00797"/>
    </source>
</evidence>